<protein>
    <submittedName>
        <fullName evidence="2">Uncharacterized protein</fullName>
    </submittedName>
</protein>
<feature type="compositionally biased region" description="Polar residues" evidence="1">
    <location>
        <begin position="394"/>
        <end position="405"/>
    </location>
</feature>
<gene>
    <name evidence="2" type="ORF">PsYK624_105180</name>
</gene>
<sequence>MQANIAPREASPSPSFRERQRAIKAHSMPIVPSVGQMFASNGQQSTSHPSPTSSQGSLPSRRSPPNTSRISPAAAKLPSMAQRGEHTPERMSSPSPLSHSQSTPAVNTLATSSQQAVPAHQPRPIPRHNPPQFLTQFQTTDEKFQLTAELLREIELADEQQGQLQGTSGLAYAGGAASNSNLQLQHTAVERVRAADRSSPKDSDTASKRREKETQNLRDSPKARERSHTVSSTLSHHSDPQSMAQKTPEYRGSPPFHTPMASPGERSAGYTQYVPDTYASSQAASQPPPSSRKPVPATSEPSPMRTTPPNKQNGSARASDRALPLQEEPEEDLGQDYTETEYDDHRHSSPKSAPDVYRHERGKSVGHTDDDDDQTLNEEVEEHIDQRKSEDESSGFTPRSPSTTLPERPRDERYSPTTNGQYNPNTPQYSQMNADAQKTVRSRHRNSSSDQLGMRNLDPALFDHSANGSRSSGQETANPSRSNLSTQSLPQAYTQPLYQHYSQQPQSAKHYADRSYDHGESRSLPPMSPHFEDLKGVFDNPTSSYLQSFLQAPMPAPPNAGGRPNAPIPPTPLTQTAAPSPSPLSAMPSDIEPRQIGSPYPYPFTHIRRTALSAAQNAPSSTYDPNHPAAVREQLAMQMHMYALNNGLAPPSESTFSPSATPFPGIGYNPWAFLYGTHRGGDSSMSMRSSPSHEPVSLPMPPLRARGLRRKDNASNLRTTLGRRRVKPPPRVESTQPRETSPEPSSGEETAGEDQFVERIVPNGHDATWTNGDTPKGQVVQEGVEEEDEWIDEDDDEEDLLHFEFHPSYIGRTNKRRRRWESRWEALAEAFQTLDRETDATLVLFAAPSHTDQLHALTSRSLRRDRALYGSTTLKDMRLNFKTLASQRQATRTPSVSLADRISQSGSVDGSQVSGEMREEDLRRALEAALGSIGAMGAIYEQREARWRDELRKLSEDRAGIEILLRQTLGSPVPPAAPADAPLLG</sequence>
<dbReference type="AlphaFoldDB" id="A0A9P3GHF1"/>
<feature type="compositionally biased region" description="Acidic residues" evidence="1">
    <location>
        <begin position="327"/>
        <end position="342"/>
    </location>
</feature>
<feature type="region of interest" description="Disordered" evidence="1">
    <location>
        <begin position="550"/>
        <end position="593"/>
    </location>
</feature>
<feature type="compositionally biased region" description="Low complexity" evidence="1">
    <location>
        <begin position="42"/>
        <end position="57"/>
    </location>
</feature>
<feature type="region of interest" description="Disordered" evidence="1">
    <location>
        <begin position="182"/>
        <end position="538"/>
    </location>
</feature>
<feature type="compositionally biased region" description="Basic and acidic residues" evidence="1">
    <location>
        <begin position="510"/>
        <end position="521"/>
    </location>
</feature>
<proteinExistence type="predicted"/>
<feature type="compositionally biased region" description="Acidic residues" evidence="1">
    <location>
        <begin position="369"/>
        <end position="382"/>
    </location>
</feature>
<feature type="compositionally biased region" description="Basic and acidic residues" evidence="1">
    <location>
        <begin position="356"/>
        <end position="368"/>
    </location>
</feature>
<name>A0A9P3GHF1_9APHY</name>
<evidence type="ECO:0000256" key="1">
    <source>
        <dbReference type="SAM" id="MobiDB-lite"/>
    </source>
</evidence>
<dbReference type="OrthoDB" id="3243310at2759"/>
<organism evidence="2 3">
    <name type="scientific">Phanerochaete sordida</name>
    <dbReference type="NCBI Taxonomy" id="48140"/>
    <lineage>
        <taxon>Eukaryota</taxon>
        <taxon>Fungi</taxon>
        <taxon>Dikarya</taxon>
        <taxon>Basidiomycota</taxon>
        <taxon>Agaricomycotina</taxon>
        <taxon>Agaricomycetes</taxon>
        <taxon>Polyporales</taxon>
        <taxon>Phanerochaetaceae</taxon>
        <taxon>Phanerochaete</taxon>
    </lineage>
</organism>
<reference evidence="2 3" key="1">
    <citation type="submission" date="2021-08" db="EMBL/GenBank/DDBJ databases">
        <title>Draft Genome Sequence of Phanerochaete sordida strain YK-624.</title>
        <authorList>
            <person name="Mori T."/>
            <person name="Dohra H."/>
            <person name="Suzuki T."/>
            <person name="Kawagishi H."/>
            <person name="Hirai H."/>
        </authorList>
    </citation>
    <scope>NUCLEOTIDE SEQUENCE [LARGE SCALE GENOMIC DNA]</scope>
    <source>
        <strain evidence="2 3">YK-624</strain>
    </source>
</reference>
<keyword evidence="3" id="KW-1185">Reference proteome</keyword>
<feature type="compositionally biased region" description="Basic and acidic residues" evidence="1">
    <location>
        <begin position="188"/>
        <end position="228"/>
    </location>
</feature>
<comment type="caution">
    <text evidence="2">The sequence shown here is derived from an EMBL/GenBank/DDBJ whole genome shotgun (WGS) entry which is preliminary data.</text>
</comment>
<feature type="compositionally biased region" description="Low complexity" evidence="1">
    <location>
        <begin position="683"/>
        <end position="692"/>
    </location>
</feature>
<feature type="compositionally biased region" description="Low complexity" evidence="1">
    <location>
        <begin position="903"/>
        <end position="915"/>
    </location>
</feature>
<evidence type="ECO:0000313" key="2">
    <source>
        <dbReference type="EMBL" id="GJE94349.1"/>
    </source>
</evidence>
<evidence type="ECO:0000313" key="3">
    <source>
        <dbReference type="Proteomes" id="UP000703269"/>
    </source>
</evidence>
<feature type="region of interest" description="Disordered" evidence="1">
    <location>
        <begin position="681"/>
        <end position="753"/>
    </location>
</feature>
<feature type="compositionally biased region" description="Polar residues" evidence="1">
    <location>
        <begin position="58"/>
        <end position="70"/>
    </location>
</feature>
<feature type="compositionally biased region" description="Low complexity" evidence="1">
    <location>
        <begin position="92"/>
        <end position="104"/>
    </location>
</feature>
<dbReference type="Proteomes" id="UP000703269">
    <property type="component" value="Unassembled WGS sequence"/>
</dbReference>
<feature type="compositionally biased region" description="Polar residues" evidence="1">
    <location>
        <begin position="415"/>
        <end position="436"/>
    </location>
</feature>
<feature type="region of interest" description="Disordered" evidence="1">
    <location>
        <begin position="895"/>
        <end position="915"/>
    </location>
</feature>
<feature type="compositionally biased region" description="Polar residues" evidence="1">
    <location>
        <begin position="299"/>
        <end position="316"/>
    </location>
</feature>
<accession>A0A9P3GHF1</accession>
<feature type="compositionally biased region" description="Polar residues" evidence="1">
    <location>
        <begin position="105"/>
        <end position="116"/>
    </location>
</feature>
<feature type="region of interest" description="Disordered" evidence="1">
    <location>
        <begin position="1"/>
        <end position="140"/>
    </location>
</feature>
<feature type="compositionally biased region" description="Polar residues" evidence="1">
    <location>
        <begin position="466"/>
        <end position="507"/>
    </location>
</feature>
<feature type="compositionally biased region" description="Low complexity" evidence="1">
    <location>
        <begin position="577"/>
        <end position="589"/>
    </location>
</feature>
<dbReference type="EMBL" id="BPQB01000039">
    <property type="protein sequence ID" value="GJE94349.1"/>
    <property type="molecule type" value="Genomic_DNA"/>
</dbReference>